<comment type="caution">
    <text evidence="2">The sequence shown here is derived from an EMBL/GenBank/DDBJ whole genome shotgun (WGS) entry which is preliminary data.</text>
</comment>
<name>A0A5B7EU76_PORTR</name>
<protein>
    <submittedName>
        <fullName evidence="2">Uncharacterized protein</fullName>
    </submittedName>
</protein>
<proteinExistence type="predicted"/>
<reference evidence="2 3" key="1">
    <citation type="submission" date="2019-05" db="EMBL/GenBank/DDBJ databases">
        <title>Another draft genome of Portunus trituberculatus and its Hox gene families provides insights of decapod evolution.</title>
        <authorList>
            <person name="Jeong J.-H."/>
            <person name="Song I."/>
            <person name="Kim S."/>
            <person name="Choi T."/>
            <person name="Kim D."/>
            <person name="Ryu S."/>
            <person name="Kim W."/>
        </authorList>
    </citation>
    <scope>NUCLEOTIDE SEQUENCE [LARGE SCALE GENOMIC DNA]</scope>
    <source>
        <tissue evidence="2">Muscle</tissue>
    </source>
</reference>
<organism evidence="2 3">
    <name type="scientific">Portunus trituberculatus</name>
    <name type="common">Swimming crab</name>
    <name type="synonym">Neptunus trituberculatus</name>
    <dbReference type="NCBI Taxonomy" id="210409"/>
    <lineage>
        <taxon>Eukaryota</taxon>
        <taxon>Metazoa</taxon>
        <taxon>Ecdysozoa</taxon>
        <taxon>Arthropoda</taxon>
        <taxon>Crustacea</taxon>
        <taxon>Multicrustacea</taxon>
        <taxon>Malacostraca</taxon>
        <taxon>Eumalacostraca</taxon>
        <taxon>Eucarida</taxon>
        <taxon>Decapoda</taxon>
        <taxon>Pleocyemata</taxon>
        <taxon>Brachyura</taxon>
        <taxon>Eubrachyura</taxon>
        <taxon>Portunoidea</taxon>
        <taxon>Portunidae</taxon>
        <taxon>Portuninae</taxon>
        <taxon>Portunus</taxon>
    </lineage>
</organism>
<evidence type="ECO:0000256" key="1">
    <source>
        <dbReference type="SAM" id="MobiDB-lite"/>
    </source>
</evidence>
<gene>
    <name evidence="2" type="ORF">E2C01_029901</name>
</gene>
<dbReference type="Proteomes" id="UP000324222">
    <property type="component" value="Unassembled WGS sequence"/>
</dbReference>
<keyword evidence="3" id="KW-1185">Reference proteome</keyword>
<dbReference type="AlphaFoldDB" id="A0A5B7EU76"/>
<evidence type="ECO:0000313" key="3">
    <source>
        <dbReference type="Proteomes" id="UP000324222"/>
    </source>
</evidence>
<sequence>MMEGAAEPRLPVILRGRPRSEEARTNTHNGTQWFARFHSPPPRDAPRSREGRKLYDSGSSGGVGTEAAFFKVCSYSINLSSLEKFTVSSPAEAGGWRRSGATGHIHTSNLIRCCAYKLYGSTKQIFHINRVINIIPFQPVIHAKKGENEGSPHYLADQERELL</sequence>
<feature type="region of interest" description="Disordered" evidence="1">
    <location>
        <begin position="1"/>
        <end position="57"/>
    </location>
</feature>
<evidence type="ECO:0000313" key="2">
    <source>
        <dbReference type="EMBL" id="MPC36443.1"/>
    </source>
</evidence>
<feature type="compositionally biased region" description="Basic and acidic residues" evidence="1">
    <location>
        <begin position="44"/>
        <end position="55"/>
    </location>
</feature>
<dbReference type="EMBL" id="VSRR010003519">
    <property type="protein sequence ID" value="MPC36443.1"/>
    <property type="molecule type" value="Genomic_DNA"/>
</dbReference>
<accession>A0A5B7EU76</accession>